<proteinExistence type="predicted"/>
<evidence type="ECO:0000256" key="1">
    <source>
        <dbReference type="SAM" id="Phobius"/>
    </source>
</evidence>
<organism evidence="2 3">
    <name type="scientific">Acinetobacter oleivorans</name>
    <dbReference type="NCBI Taxonomy" id="1148157"/>
    <lineage>
        <taxon>Bacteria</taxon>
        <taxon>Pseudomonadati</taxon>
        <taxon>Pseudomonadota</taxon>
        <taxon>Gammaproteobacteria</taxon>
        <taxon>Moraxellales</taxon>
        <taxon>Moraxellaceae</taxon>
        <taxon>Acinetobacter</taxon>
    </lineage>
</organism>
<sequence length="141" mass="16429">MPQYNKKTIIRALALAPIPLLSLSALGVIILNAEFSLYSIGAIFLAHFLFYLLFYGLLVIPFAYITSYFLARKNRLNLMSIFICATVIWVLISPIARLIFVGSFPSPWWHIYKIYSFYLMILFTSFVYWLDLKWLSRKQIG</sequence>
<evidence type="ECO:0000313" key="2">
    <source>
        <dbReference type="EMBL" id="KHN67921.1"/>
    </source>
</evidence>
<keyword evidence="1" id="KW-1133">Transmembrane helix</keyword>
<dbReference type="EMBL" id="JHQK01000003">
    <property type="protein sequence ID" value="KHN67921.1"/>
    <property type="molecule type" value="Genomic_DNA"/>
</dbReference>
<comment type="caution">
    <text evidence="2">The sequence shown here is derived from an EMBL/GenBank/DDBJ whole genome shotgun (WGS) entry which is preliminary data.</text>
</comment>
<feature type="transmembrane region" description="Helical" evidence="1">
    <location>
        <begin position="112"/>
        <end position="130"/>
    </location>
</feature>
<feature type="transmembrane region" description="Helical" evidence="1">
    <location>
        <begin position="76"/>
        <end position="100"/>
    </location>
</feature>
<keyword evidence="1" id="KW-0472">Membrane</keyword>
<accession>A0A0B2UA64</accession>
<protein>
    <submittedName>
        <fullName evidence="2">Uncharacterized protein</fullName>
    </submittedName>
</protein>
<dbReference type="AlphaFoldDB" id="A0A0B2UA64"/>
<dbReference type="Proteomes" id="UP000031012">
    <property type="component" value="Unassembled WGS sequence"/>
</dbReference>
<name>A0A0B2UA64_9GAMM</name>
<evidence type="ECO:0000313" key="3">
    <source>
        <dbReference type="Proteomes" id="UP000031012"/>
    </source>
</evidence>
<reference evidence="2 3" key="1">
    <citation type="submission" date="2014-03" db="EMBL/GenBank/DDBJ databases">
        <title>Genome sequence of the diesel-degrader and plant-growth promoter Acinetobacter oleivorans PF-1 isolated from the roots of poplar tree.</title>
        <authorList>
            <person name="Gkorezis P."/>
            <person name="van Hamme J."/>
            <person name="Rineau F."/>
            <person name="Vangronsveld J."/>
            <person name="Francetti A."/>
        </authorList>
    </citation>
    <scope>NUCLEOTIDE SEQUENCE [LARGE SCALE GENOMIC DNA]</scope>
    <source>
        <strain evidence="2 3">PF1</strain>
    </source>
</reference>
<keyword evidence="1" id="KW-0812">Transmembrane</keyword>
<gene>
    <name evidence="2" type="ORF">DH17_09295</name>
</gene>
<feature type="transmembrane region" description="Helical" evidence="1">
    <location>
        <begin position="37"/>
        <end position="64"/>
    </location>
</feature>
<feature type="transmembrane region" description="Helical" evidence="1">
    <location>
        <begin position="12"/>
        <end position="31"/>
    </location>
</feature>